<gene>
    <name evidence="1" type="ORF">G9U52_35385</name>
</gene>
<dbReference type="EMBL" id="JAAOIW010000025">
    <property type="protein sequence ID" value="NHN35017.1"/>
    <property type="molecule type" value="Genomic_DNA"/>
</dbReference>
<dbReference type="RefSeq" id="WP_166157064.1">
    <property type="nucleotide sequence ID" value="NZ_JAAOIW010000025.1"/>
</dbReference>
<reference evidence="1" key="1">
    <citation type="submission" date="2020-03" db="EMBL/GenBank/DDBJ databases">
        <title>Draft sequencing of Paenibacilllus sp. S3N08.</title>
        <authorList>
            <person name="Kim D.-U."/>
        </authorList>
    </citation>
    <scope>NUCLEOTIDE SEQUENCE</scope>
    <source>
        <strain evidence="1">S3N08</strain>
    </source>
</reference>
<dbReference type="Proteomes" id="UP001165962">
    <property type="component" value="Unassembled WGS sequence"/>
</dbReference>
<sequence length="174" mass="20424">MYKTRTYFLIIITLFVSFISFDQNVHANSMNKAILAIRSSDDSEMETQLMIMNNKTIDDIAQTEVRKPVQAIPVSDTYLTLINNNANSTFMVDRKGNLFDEKTDEMIEINERIKTELVRYIEHLRLKHFGKMIEWEKASDLIRRKLHLKSSIWKQGLCLTCKEEPVRITLMYSP</sequence>
<keyword evidence="2" id="KW-1185">Reference proteome</keyword>
<evidence type="ECO:0000313" key="1">
    <source>
        <dbReference type="EMBL" id="NHN35017.1"/>
    </source>
</evidence>
<evidence type="ECO:0000313" key="2">
    <source>
        <dbReference type="Proteomes" id="UP001165962"/>
    </source>
</evidence>
<accession>A0ABX0JEP3</accession>
<organism evidence="1 2">
    <name type="scientific">Paenibacillus agricola</name>
    <dbReference type="NCBI Taxonomy" id="2716264"/>
    <lineage>
        <taxon>Bacteria</taxon>
        <taxon>Bacillati</taxon>
        <taxon>Bacillota</taxon>
        <taxon>Bacilli</taxon>
        <taxon>Bacillales</taxon>
        <taxon>Paenibacillaceae</taxon>
        <taxon>Paenibacillus</taxon>
    </lineage>
</organism>
<protein>
    <submittedName>
        <fullName evidence="1">Uncharacterized protein</fullName>
    </submittedName>
</protein>
<proteinExistence type="predicted"/>
<name>A0ABX0JEP3_9BACL</name>
<comment type="caution">
    <text evidence="1">The sequence shown here is derived from an EMBL/GenBank/DDBJ whole genome shotgun (WGS) entry which is preliminary data.</text>
</comment>